<dbReference type="OrthoDB" id="3396907at2"/>
<gene>
    <name evidence="3" type="ORF">E0H50_13400</name>
</gene>
<evidence type="ECO:0000259" key="2">
    <source>
        <dbReference type="Pfam" id="PF00652"/>
    </source>
</evidence>
<keyword evidence="4" id="KW-1185">Reference proteome</keyword>
<dbReference type="InterPro" id="IPR035992">
    <property type="entry name" value="Ricin_B-like_lectins"/>
</dbReference>
<sequence>MFKKRLRRALIACGMVALTAGTAAATPAHADGFPVDSSFSTKWLVRSSGKALAVGSWWQSPGSVYQQTYEGLANQKFKYRYFADGHFSLVDTSWWGGCLDVENDSIAIGARIISKTCDGSPSQKWDYSSDPGNLAHVYLRNVLSGLYMTLESPSSPTVFIRFVQKPKTGTFAQQFTKSVA</sequence>
<proteinExistence type="predicted"/>
<feature type="chain" id="PRO_5020934317" description="Ricin B lectin domain-containing protein" evidence="1">
    <location>
        <begin position="31"/>
        <end position="180"/>
    </location>
</feature>
<evidence type="ECO:0000313" key="4">
    <source>
        <dbReference type="Proteomes" id="UP000292695"/>
    </source>
</evidence>
<dbReference type="Gene3D" id="2.80.10.50">
    <property type="match status" value="1"/>
</dbReference>
<dbReference type="InterPro" id="IPR000772">
    <property type="entry name" value="Ricin_B_lectin"/>
</dbReference>
<dbReference type="PROSITE" id="PS50231">
    <property type="entry name" value="RICIN_B_LECTIN"/>
    <property type="match status" value="1"/>
</dbReference>
<dbReference type="Proteomes" id="UP000292695">
    <property type="component" value="Unassembled WGS sequence"/>
</dbReference>
<feature type="signal peptide" evidence="1">
    <location>
        <begin position="1"/>
        <end position="30"/>
    </location>
</feature>
<dbReference type="AlphaFoldDB" id="A0A4R0IMP4"/>
<dbReference type="CDD" id="cd00161">
    <property type="entry name" value="beta-trefoil_Ricin-like"/>
    <property type="match status" value="1"/>
</dbReference>
<accession>A0A4R0IMP4</accession>
<feature type="domain" description="Ricin B lectin" evidence="2">
    <location>
        <begin position="47"/>
        <end position="144"/>
    </location>
</feature>
<reference evidence="3 4" key="1">
    <citation type="submission" date="2019-02" db="EMBL/GenBank/DDBJ databases">
        <title>Kribbella capetownensis sp. nov. and Kribbella speibonae sp. nov., isolated from soil.</title>
        <authorList>
            <person name="Curtis S.M."/>
            <person name="Norton I."/>
            <person name="Everest G.J."/>
            <person name="Meyers P.R."/>
        </authorList>
    </citation>
    <scope>NUCLEOTIDE SEQUENCE [LARGE SCALE GENOMIC DNA]</scope>
    <source>
        <strain evidence="3 4">DSM 27082</strain>
    </source>
</reference>
<dbReference type="EMBL" id="SJKA01000004">
    <property type="protein sequence ID" value="TCC34883.1"/>
    <property type="molecule type" value="Genomic_DNA"/>
</dbReference>
<dbReference type="Pfam" id="PF00652">
    <property type="entry name" value="Ricin_B_lectin"/>
    <property type="match status" value="1"/>
</dbReference>
<name>A0A4R0IMP4_9ACTN</name>
<dbReference type="RefSeq" id="WP_131287670.1">
    <property type="nucleotide sequence ID" value="NZ_SJKA01000004.1"/>
</dbReference>
<evidence type="ECO:0000256" key="1">
    <source>
        <dbReference type="SAM" id="SignalP"/>
    </source>
</evidence>
<protein>
    <recommendedName>
        <fullName evidence="2">Ricin B lectin domain-containing protein</fullName>
    </recommendedName>
</protein>
<dbReference type="SUPFAM" id="SSF50370">
    <property type="entry name" value="Ricin B-like lectins"/>
    <property type="match status" value="1"/>
</dbReference>
<organism evidence="3 4">
    <name type="scientific">Kribbella sindirgiensis</name>
    <dbReference type="NCBI Taxonomy" id="1124744"/>
    <lineage>
        <taxon>Bacteria</taxon>
        <taxon>Bacillati</taxon>
        <taxon>Actinomycetota</taxon>
        <taxon>Actinomycetes</taxon>
        <taxon>Propionibacteriales</taxon>
        <taxon>Kribbellaceae</taxon>
        <taxon>Kribbella</taxon>
    </lineage>
</organism>
<evidence type="ECO:0000313" key="3">
    <source>
        <dbReference type="EMBL" id="TCC34883.1"/>
    </source>
</evidence>
<comment type="caution">
    <text evidence="3">The sequence shown here is derived from an EMBL/GenBank/DDBJ whole genome shotgun (WGS) entry which is preliminary data.</text>
</comment>
<keyword evidence="1" id="KW-0732">Signal</keyword>